<reference evidence="1 2" key="1">
    <citation type="journal article" date="2022" name="bioRxiv">
        <title>Genomics of Preaxostyla Flagellates Illuminates Evolutionary Transitions and the Path Towards Mitochondrial Loss.</title>
        <authorList>
            <person name="Novak L.V.F."/>
            <person name="Treitli S.C."/>
            <person name="Pyrih J."/>
            <person name="Halakuc P."/>
            <person name="Pipaliya S.V."/>
            <person name="Vacek V."/>
            <person name="Brzon O."/>
            <person name="Soukal P."/>
            <person name="Eme L."/>
            <person name="Dacks J.B."/>
            <person name="Karnkowska A."/>
            <person name="Elias M."/>
            <person name="Hampl V."/>
        </authorList>
    </citation>
    <scope>NUCLEOTIDE SEQUENCE [LARGE SCALE GENOMIC DNA]</scope>
    <source>
        <strain evidence="1">NAU3</strain>
        <tissue evidence="1">Gut</tissue>
    </source>
</reference>
<organism evidence="1 2">
    <name type="scientific">Blattamonas nauphoetae</name>
    <dbReference type="NCBI Taxonomy" id="2049346"/>
    <lineage>
        <taxon>Eukaryota</taxon>
        <taxon>Metamonada</taxon>
        <taxon>Preaxostyla</taxon>
        <taxon>Oxymonadida</taxon>
        <taxon>Blattamonas</taxon>
    </lineage>
</organism>
<accession>A0ABQ9YBM3</accession>
<dbReference type="Proteomes" id="UP001281761">
    <property type="component" value="Unassembled WGS sequence"/>
</dbReference>
<name>A0ABQ9YBM3_9EUKA</name>
<dbReference type="EMBL" id="JARBJD010000018">
    <property type="protein sequence ID" value="KAK2961167.1"/>
    <property type="molecule type" value="Genomic_DNA"/>
</dbReference>
<gene>
    <name evidence="1" type="ORF">BLNAU_3935</name>
</gene>
<evidence type="ECO:0000313" key="1">
    <source>
        <dbReference type="EMBL" id="KAK2961167.1"/>
    </source>
</evidence>
<proteinExistence type="predicted"/>
<comment type="caution">
    <text evidence="1">The sequence shown here is derived from an EMBL/GenBank/DDBJ whole genome shotgun (WGS) entry which is preliminary data.</text>
</comment>
<sequence>MPLLSGTLFNALNPIVISIPDEPNRLTSVAISDESNETVAVLTLSGPTGIISSTSLHSLTLQTVVIEQDLTSQPNFDVSEENKVEALCHWTGGVIELTESTCTVEGSRKCEHQRSKWRGQKAGPAFAVNGLVELHADEADDEVDAGWNTADAV</sequence>
<keyword evidence="2" id="KW-1185">Reference proteome</keyword>
<evidence type="ECO:0000313" key="2">
    <source>
        <dbReference type="Proteomes" id="UP001281761"/>
    </source>
</evidence>
<protein>
    <submittedName>
        <fullName evidence="1">Uncharacterized protein</fullName>
    </submittedName>
</protein>